<dbReference type="Proteomes" id="UP000182054">
    <property type="component" value="Unassembled WGS sequence"/>
</dbReference>
<dbReference type="InterPro" id="IPR036291">
    <property type="entry name" value="NAD(P)-bd_dom_sf"/>
</dbReference>
<dbReference type="GO" id="GO:0042351">
    <property type="term" value="P:'de novo' GDP-L-fucose biosynthetic process"/>
    <property type="evidence" value="ECO:0007669"/>
    <property type="project" value="TreeGrafter"/>
</dbReference>
<dbReference type="EC" id="4.2.1.47" evidence="4"/>
<feature type="domain" description="NAD(P)-binding" evidence="8">
    <location>
        <begin position="25"/>
        <end position="331"/>
    </location>
</feature>
<keyword evidence="5" id="KW-0456">Lyase</keyword>
<feature type="region of interest" description="Disordered" evidence="7">
    <location>
        <begin position="1"/>
        <end position="21"/>
    </location>
</feature>
<dbReference type="PANTHER" id="PTHR43715:SF1">
    <property type="entry name" value="GDP-MANNOSE 4,6 DEHYDRATASE"/>
    <property type="match status" value="1"/>
</dbReference>
<dbReference type="EMBL" id="FOJN01000008">
    <property type="protein sequence ID" value="SFA53044.1"/>
    <property type="molecule type" value="Genomic_DNA"/>
</dbReference>
<evidence type="ECO:0000313" key="9">
    <source>
        <dbReference type="EMBL" id="SFA53044.1"/>
    </source>
</evidence>
<comment type="cofactor">
    <cofactor evidence="2">
        <name>NADP(+)</name>
        <dbReference type="ChEBI" id="CHEBI:58349"/>
    </cofactor>
</comment>
<evidence type="ECO:0000256" key="1">
    <source>
        <dbReference type="ARBA" id="ARBA00000188"/>
    </source>
</evidence>
<dbReference type="InterPro" id="IPR006368">
    <property type="entry name" value="GDP_Man_deHydtase"/>
</dbReference>
<dbReference type="Gene3D" id="3.90.25.10">
    <property type="entry name" value="UDP-galactose 4-epimerase, domain 1"/>
    <property type="match status" value="1"/>
</dbReference>
<evidence type="ECO:0000256" key="3">
    <source>
        <dbReference type="ARBA" id="ARBA00009263"/>
    </source>
</evidence>
<dbReference type="AlphaFoldDB" id="A0A1I0TMS8"/>
<evidence type="ECO:0000256" key="2">
    <source>
        <dbReference type="ARBA" id="ARBA00001937"/>
    </source>
</evidence>
<dbReference type="PANTHER" id="PTHR43715">
    <property type="entry name" value="GDP-MANNOSE 4,6-DEHYDRATASE"/>
    <property type="match status" value="1"/>
</dbReference>
<proteinExistence type="inferred from homology"/>
<evidence type="ECO:0000256" key="4">
    <source>
        <dbReference type="ARBA" id="ARBA00011989"/>
    </source>
</evidence>
<evidence type="ECO:0000256" key="5">
    <source>
        <dbReference type="ARBA" id="ARBA00023239"/>
    </source>
</evidence>
<comment type="catalytic activity">
    <reaction evidence="1">
        <text>GDP-alpha-D-mannose = GDP-4-dehydro-alpha-D-rhamnose + H2O</text>
        <dbReference type="Rhea" id="RHEA:23820"/>
        <dbReference type="ChEBI" id="CHEBI:15377"/>
        <dbReference type="ChEBI" id="CHEBI:57527"/>
        <dbReference type="ChEBI" id="CHEBI:57964"/>
        <dbReference type="EC" id="4.2.1.47"/>
    </reaction>
</comment>
<organism evidence="9 10">
    <name type="scientific">Rhodococcoides kroppenstedtii</name>
    <dbReference type="NCBI Taxonomy" id="293050"/>
    <lineage>
        <taxon>Bacteria</taxon>
        <taxon>Bacillati</taxon>
        <taxon>Actinomycetota</taxon>
        <taxon>Actinomycetes</taxon>
        <taxon>Mycobacteriales</taxon>
        <taxon>Nocardiaceae</taxon>
        <taxon>Rhodococcoides</taxon>
    </lineage>
</organism>
<gene>
    <name evidence="9" type="ORF">SAMN05444374_1086</name>
</gene>
<evidence type="ECO:0000256" key="7">
    <source>
        <dbReference type="SAM" id="MobiDB-lite"/>
    </source>
</evidence>
<sequence length="344" mass="36460">MTGHTVAMRDRDAESGPPPSSPVALITGVAGQDGTYLAQLLLRRGWTVHGITRPDRDAPPYEEFLDGVDVRFGDVSDPDVAAAAVADVRPDHIFHLAGISSVWKSWNDPVLTTRVNSVSAAALLNAAVHLQDDADKPVVFVNASSAEIFAGSGVARQDESTPVVPTSPYGATKAMSHSLVQVYRSKGLAGINAILYNHESPRRPDTFVTRKITKAAAAIAAGRQDSLALGDVRLARDWGWAPDYVEAMAAMAVRGVADDFVVATGHARTIEDFVAAAFSAVGIADWRSVVTLDEDLLRPADAAVVVGDASKAKEVLGWTPTHSFEHVVAAMVEHDRALLAEGVT</sequence>
<dbReference type="Pfam" id="PF16363">
    <property type="entry name" value="GDP_Man_Dehyd"/>
    <property type="match status" value="1"/>
</dbReference>
<dbReference type="GO" id="GO:0008446">
    <property type="term" value="F:GDP-mannose 4,6-dehydratase activity"/>
    <property type="evidence" value="ECO:0007669"/>
    <property type="project" value="UniProtKB-EC"/>
</dbReference>
<dbReference type="Gene3D" id="3.40.50.720">
    <property type="entry name" value="NAD(P)-binding Rossmann-like Domain"/>
    <property type="match status" value="1"/>
</dbReference>
<dbReference type="InterPro" id="IPR016040">
    <property type="entry name" value="NAD(P)-bd_dom"/>
</dbReference>
<accession>A0A1I0TMS8</accession>
<comment type="similarity">
    <text evidence="3">Belongs to the NAD(P)-dependent epimerase/dehydratase family. GDP-mannose 4,6-dehydratase subfamily.</text>
</comment>
<dbReference type="SUPFAM" id="SSF51735">
    <property type="entry name" value="NAD(P)-binding Rossmann-fold domains"/>
    <property type="match status" value="1"/>
</dbReference>
<name>A0A1I0TMS8_9NOCA</name>
<evidence type="ECO:0000256" key="6">
    <source>
        <dbReference type="ARBA" id="ARBA00059383"/>
    </source>
</evidence>
<evidence type="ECO:0000313" key="10">
    <source>
        <dbReference type="Proteomes" id="UP000182054"/>
    </source>
</evidence>
<reference evidence="9 10" key="1">
    <citation type="submission" date="2016-10" db="EMBL/GenBank/DDBJ databases">
        <authorList>
            <person name="de Groot N.N."/>
        </authorList>
    </citation>
    <scope>NUCLEOTIDE SEQUENCE [LARGE SCALE GENOMIC DNA]</scope>
    <source>
        <strain evidence="9 10">DSM 44908</strain>
    </source>
</reference>
<protein>
    <recommendedName>
        <fullName evidence="4">GDP-mannose 4,6-dehydratase</fullName>
        <ecNumber evidence="4">4.2.1.47</ecNumber>
    </recommendedName>
</protein>
<comment type="function">
    <text evidence="6">Catalyzes the conversion of GDP-D-mannose to GDP-4-dehydro-6-deoxy-D-mannose.</text>
</comment>
<evidence type="ECO:0000259" key="8">
    <source>
        <dbReference type="Pfam" id="PF16363"/>
    </source>
</evidence>
<dbReference type="FunFam" id="3.40.50.720:FF:000924">
    <property type="entry name" value="GDP-mannose 4,6 dehydratase"/>
    <property type="match status" value="1"/>
</dbReference>